<dbReference type="GO" id="GO:0016787">
    <property type="term" value="F:hydrolase activity"/>
    <property type="evidence" value="ECO:0007669"/>
    <property type="project" value="UniProtKB-KW"/>
</dbReference>
<dbReference type="PROSITE" id="PS50263">
    <property type="entry name" value="CN_HYDROLASE"/>
    <property type="match status" value="1"/>
</dbReference>
<dbReference type="Pfam" id="PF00795">
    <property type="entry name" value="CN_hydrolase"/>
    <property type="match status" value="1"/>
</dbReference>
<keyword evidence="4" id="KW-1185">Reference proteome</keyword>
<comment type="caution">
    <text evidence="3">The sequence shown here is derived from an EMBL/GenBank/DDBJ whole genome shotgun (WGS) entry which is preliminary data.</text>
</comment>
<keyword evidence="1 3" id="KW-0378">Hydrolase</keyword>
<dbReference type="CDD" id="cd07197">
    <property type="entry name" value="nitrilase"/>
    <property type="match status" value="1"/>
</dbReference>
<dbReference type="EMBL" id="JAHBAY010000009">
    <property type="protein sequence ID" value="MBT0771652.1"/>
    <property type="molecule type" value="Genomic_DNA"/>
</dbReference>
<gene>
    <name evidence="3" type="ORF">KIH74_22120</name>
</gene>
<accession>A0ABS5TKN3</accession>
<evidence type="ECO:0000256" key="1">
    <source>
        <dbReference type="ARBA" id="ARBA00022801"/>
    </source>
</evidence>
<dbReference type="SUPFAM" id="SSF56317">
    <property type="entry name" value="Carbon-nitrogen hydrolase"/>
    <property type="match status" value="1"/>
</dbReference>
<reference evidence="3 4" key="1">
    <citation type="submission" date="2021-05" db="EMBL/GenBank/DDBJ databases">
        <title>Kineosporia and Streptomyces sp. nov. two new marine actinobacteria isolated from Coral.</title>
        <authorList>
            <person name="Buangrab K."/>
            <person name="Sutthacheep M."/>
            <person name="Yeemin T."/>
            <person name="Harunari E."/>
            <person name="Igarashi Y."/>
            <person name="Kanchanasin P."/>
            <person name="Tanasupawat S."/>
            <person name="Phongsopitanun W."/>
        </authorList>
    </citation>
    <scope>NUCLEOTIDE SEQUENCE [LARGE SCALE GENOMIC DNA]</scope>
    <source>
        <strain evidence="3 4">J2-2</strain>
    </source>
</reference>
<sequence length="250" mass="25528">MLIALAQIPGVPLDIEANVGAHVQAVEAAAAAGARLVLFPELSLTGYEIDGIASDPTRQLDDPATVDDERLRPLREACTLAGLTAVVGAPTRRAGRTYLSALALDGRGGVTVYDKRNLFGAEKDVFTAGTGGRTLTVCDRRLALGICFDLSDDDQAGAAAAGDAWMLGVLLTGPGYAADAARAAQVAQRHGVTVVLANHAGPSGGMVGCGGSGMWTADGGHVAADAGDQEQVAGVWLFDLDDAAVHRRIA</sequence>
<evidence type="ECO:0000313" key="4">
    <source>
        <dbReference type="Proteomes" id="UP001197247"/>
    </source>
</evidence>
<feature type="domain" description="CN hydrolase" evidence="2">
    <location>
        <begin position="1"/>
        <end position="242"/>
    </location>
</feature>
<dbReference type="InterPro" id="IPR036526">
    <property type="entry name" value="C-N_Hydrolase_sf"/>
</dbReference>
<organism evidence="3 4">
    <name type="scientific">Kineosporia corallincola</name>
    <dbReference type="NCBI Taxonomy" id="2835133"/>
    <lineage>
        <taxon>Bacteria</taxon>
        <taxon>Bacillati</taxon>
        <taxon>Actinomycetota</taxon>
        <taxon>Actinomycetes</taxon>
        <taxon>Kineosporiales</taxon>
        <taxon>Kineosporiaceae</taxon>
        <taxon>Kineosporia</taxon>
    </lineage>
</organism>
<dbReference type="Gene3D" id="3.60.110.10">
    <property type="entry name" value="Carbon-nitrogen hydrolase"/>
    <property type="match status" value="1"/>
</dbReference>
<dbReference type="InterPro" id="IPR050345">
    <property type="entry name" value="Aliph_Amidase/BUP"/>
</dbReference>
<dbReference type="PANTHER" id="PTHR43674">
    <property type="entry name" value="NITRILASE C965.09-RELATED"/>
    <property type="match status" value="1"/>
</dbReference>
<dbReference type="RefSeq" id="WP_214158017.1">
    <property type="nucleotide sequence ID" value="NZ_JAHBAY010000009.1"/>
</dbReference>
<proteinExistence type="predicted"/>
<dbReference type="Proteomes" id="UP001197247">
    <property type="component" value="Unassembled WGS sequence"/>
</dbReference>
<protein>
    <submittedName>
        <fullName evidence="3">Carbon-nitrogen hydrolase family protein</fullName>
    </submittedName>
</protein>
<dbReference type="PANTHER" id="PTHR43674:SF2">
    <property type="entry name" value="BETA-UREIDOPROPIONASE"/>
    <property type="match status" value="1"/>
</dbReference>
<evidence type="ECO:0000259" key="2">
    <source>
        <dbReference type="PROSITE" id="PS50263"/>
    </source>
</evidence>
<dbReference type="InterPro" id="IPR003010">
    <property type="entry name" value="C-N_Hydrolase"/>
</dbReference>
<name>A0ABS5TKN3_9ACTN</name>
<evidence type="ECO:0000313" key="3">
    <source>
        <dbReference type="EMBL" id="MBT0771652.1"/>
    </source>
</evidence>